<dbReference type="AlphaFoldDB" id="A0A7C3RCF1"/>
<reference evidence="3" key="1">
    <citation type="journal article" date="2020" name="mSystems">
        <title>Genome- and Community-Level Interaction Insights into Carbon Utilization and Element Cycling Functions of Hydrothermarchaeota in Hydrothermal Sediment.</title>
        <authorList>
            <person name="Zhou Z."/>
            <person name="Liu Y."/>
            <person name="Xu W."/>
            <person name="Pan J."/>
            <person name="Luo Z.H."/>
            <person name="Li M."/>
        </authorList>
    </citation>
    <scope>NUCLEOTIDE SEQUENCE [LARGE SCALE GENOMIC DNA]</scope>
    <source>
        <strain evidence="2">SpSt-12</strain>
        <strain evidence="4">SpSt-38</strain>
        <strain evidence="3">SpSt-87</strain>
    </source>
</reference>
<keyword evidence="1" id="KW-1133">Transmembrane helix</keyword>
<evidence type="ECO:0000256" key="1">
    <source>
        <dbReference type="SAM" id="Phobius"/>
    </source>
</evidence>
<keyword evidence="1" id="KW-0472">Membrane</keyword>
<dbReference type="EMBL" id="DTLB01000004">
    <property type="protein sequence ID" value="HFW31488.1"/>
    <property type="molecule type" value="Genomic_DNA"/>
</dbReference>
<dbReference type="EMBL" id="DSCQ01000067">
    <property type="protein sequence ID" value="HET21492.1"/>
    <property type="molecule type" value="Genomic_DNA"/>
</dbReference>
<dbReference type="EMBL" id="DSQD01000053">
    <property type="protein sequence ID" value="HGF87141.1"/>
    <property type="molecule type" value="Genomic_DNA"/>
</dbReference>
<evidence type="ECO:0000313" key="2">
    <source>
        <dbReference type="EMBL" id="HET21492.1"/>
    </source>
</evidence>
<accession>A0A7C3RCF1</accession>
<organism evidence="3">
    <name type="scientific">Archaeoglobus fulgidus</name>
    <dbReference type="NCBI Taxonomy" id="2234"/>
    <lineage>
        <taxon>Archaea</taxon>
        <taxon>Methanobacteriati</taxon>
        <taxon>Methanobacteriota</taxon>
        <taxon>Archaeoglobi</taxon>
        <taxon>Archaeoglobales</taxon>
        <taxon>Archaeoglobaceae</taxon>
        <taxon>Archaeoglobus</taxon>
    </lineage>
</organism>
<protein>
    <submittedName>
        <fullName evidence="3">Uncharacterized protein</fullName>
    </submittedName>
</protein>
<proteinExistence type="predicted"/>
<comment type="caution">
    <text evidence="3">The sequence shown here is derived from an EMBL/GenBank/DDBJ whole genome shotgun (WGS) entry which is preliminary data.</text>
</comment>
<gene>
    <name evidence="2" type="ORF">ENN70_05315</name>
    <name evidence="4" type="ORF">ENR21_01610</name>
    <name evidence="3" type="ORF">ENW66_00835</name>
</gene>
<keyword evidence="1" id="KW-0812">Transmembrane</keyword>
<evidence type="ECO:0000313" key="3">
    <source>
        <dbReference type="EMBL" id="HFW31488.1"/>
    </source>
</evidence>
<name>A0A7C3RCF1_ARCFL</name>
<evidence type="ECO:0000313" key="4">
    <source>
        <dbReference type="EMBL" id="HGF87141.1"/>
    </source>
</evidence>
<feature type="transmembrane region" description="Helical" evidence="1">
    <location>
        <begin position="7"/>
        <end position="24"/>
    </location>
</feature>
<feature type="transmembrane region" description="Helical" evidence="1">
    <location>
        <begin position="30"/>
        <end position="50"/>
    </location>
</feature>
<sequence length="105" mass="12305">MDARDIVLSVVSVFSAAALVYRWLSLYDRVDLTVIFFATLLIASLTLLLISIELRMQKIMDEFKSVKRAIAVNSDDLEGRIERLFVEKVRYLEDKLESIERRMYR</sequence>